<evidence type="ECO:0000256" key="6">
    <source>
        <dbReference type="RuleBase" id="RU000461"/>
    </source>
</evidence>
<evidence type="ECO:0000313" key="8">
    <source>
        <dbReference type="EMBL" id="KAL3666870.1"/>
    </source>
</evidence>
<keyword evidence="9" id="KW-1185">Reference proteome</keyword>
<dbReference type="GO" id="GO:0006629">
    <property type="term" value="P:lipid metabolic process"/>
    <property type="evidence" value="ECO:0007669"/>
    <property type="project" value="UniProtKB-ARBA"/>
</dbReference>
<dbReference type="Proteomes" id="UP001632037">
    <property type="component" value="Unassembled WGS sequence"/>
</dbReference>
<accession>A0ABD3FIX2</accession>
<dbReference type="Gene3D" id="1.10.630.10">
    <property type="entry name" value="Cytochrome P450"/>
    <property type="match status" value="1"/>
</dbReference>
<comment type="similarity">
    <text evidence="1 6">Belongs to the cytochrome P450 family.</text>
</comment>
<evidence type="ECO:0000313" key="9">
    <source>
        <dbReference type="Proteomes" id="UP001632037"/>
    </source>
</evidence>
<name>A0ABD3FIX2_9STRA</name>
<dbReference type="InterPro" id="IPR001128">
    <property type="entry name" value="Cyt_P450"/>
</dbReference>
<evidence type="ECO:0008006" key="10">
    <source>
        <dbReference type="Google" id="ProtNLM"/>
    </source>
</evidence>
<keyword evidence="2 5" id="KW-0479">Metal-binding</keyword>
<dbReference type="GO" id="GO:0004497">
    <property type="term" value="F:monooxygenase activity"/>
    <property type="evidence" value="ECO:0007669"/>
    <property type="project" value="UniProtKB-KW"/>
</dbReference>
<gene>
    <name evidence="8" type="ORF">V7S43_007819</name>
</gene>
<keyword evidence="3 6" id="KW-0560">Oxidoreductase</keyword>
<evidence type="ECO:0000256" key="2">
    <source>
        <dbReference type="ARBA" id="ARBA00022723"/>
    </source>
</evidence>
<comment type="caution">
    <text evidence="8">The sequence shown here is derived from an EMBL/GenBank/DDBJ whole genome shotgun (WGS) entry which is preliminary data.</text>
</comment>
<keyword evidence="4 5" id="KW-0408">Iron</keyword>
<dbReference type="SUPFAM" id="SSF48264">
    <property type="entry name" value="Cytochrome P450"/>
    <property type="match status" value="1"/>
</dbReference>
<sequence>MLSVSTLKLEHPLYQTLAVTSLLLLPVALQLTKRFSASSTESGVAKERTDSEPDRQDTARPPWTLPVLHNTLQLLFAGGDIHQWIMKNCEHFEGRPFRVKVLGLPEILVVSTPQAFEDVLKHQFMNFPKGPHLKENMQDLLGDGIFAVDGVKWAHQRDVASGLFRMQELRECMTEAIIRHTMALHDVLKQVCVRNRSVDLYKLLSCFSTEVFTDISFGVSMNCLRANQELPFQAAFDRAQRLTALRFVRPRWFWKTQKRMGLGAEDQLQLDIKEIDATVLSIVQQVLVNRALTPEDGRAKSLSMLSLFLDSIDKSPKTEEQLYDPVYLRDVVVNFLVSGRDTTAQALSWFFFNVSQNPLVEAKLRREIYKKLPELMTSECCVPTLQQVNRLVYLEAVIKETLRLYPSMPISPKYAVRDTVLSNGTFVRAGTMVCLPLYAMGRMPHVWGPDAAEFKPERWIDPTTKKIISISAFKFVAFNAGPRMCLGTSLAGLELKLVAAALLSRFHIHVENPQAVDYDFSLTLPVKGPMNVRLARVSAGFA</sequence>
<evidence type="ECO:0000256" key="3">
    <source>
        <dbReference type="ARBA" id="ARBA00023002"/>
    </source>
</evidence>
<organism evidence="8 9">
    <name type="scientific">Phytophthora oleae</name>
    <dbReference type="NCBI Taxonomy" id="2107226"/>
    <lineage>
        <taxon>Eukaryota</taxon>
        <taxon>Sar</taxon>
        <taxon>Stramenopiles</taxon>
        <taxon>Oomycota</taxon>
        <taxon>Peronosporomycetes</taxon>
        <taxon>Peronosporales</taxon>
        <taxon>Peronosporaceae</taxon>
        <taxon>Phytophthora</taxon>
    </lineage>
</organism>
<dbReference type="CDD" id="cd11064">
    <property type="entry name" value="CYP86A"/>
    <property type="match status" value="1"/>
</dbReference>
<dbReference type="EMBL" id="JBIMZQ010000015">
    <property type="protein sequence ID" value="KAL3666870.1"/>
    <property type="molecule type" value="Genomic_DNA"/>
</dbReference>
<dbReference type="PANTHER" id="PTHR24296">
    <property type="entry name" value="CYTOCHROME P450"/>
    <property type="match status" value="1"/>
</dbReference>
<feature type="compositionally biased region" description="Basic and acidic residues" evidence="7">
    <location>
        <begin position="44"/>
        <end position="58"/>
    </location>
</feature>
<evidence type="ECO:0000256" key="1">
    <source>
        <dbReference type="ARBA" id="ARBA00010617"/>
    </source>
</evidence>
<dbReference type="InterPro" id="IPR002401">
    <property type="entry name" value="Cyt_P450_E_grp-I"/>
</dbReference>
<evidence type="ECO:0000256" key="4">
    <source>
        <dbReference type="ARBA" id="ARBA00023004"/>
    </source>
</evidence>
<evidence type="ECO:0000256" key="5">
    <source>
        <dbReference type="PIRSR" id="PIRSR602401-1"/>
    </source>
</evidence>
<dbReference type="InterPro" id="IPR017972">
    <property type="entry name" value="Cyt_P450_CS"/>
</dbReference>
<keyword evidence="6" id="KW-0503">Monooxygenase</keyword>
<dbReference type="AlphaFoldDB" id="A0ABD3FIX2"/>
<dbReference type="InterPro" id="IPR036396">
    <property type="entry name" value="Cyt_P450_sf"/>
</dbReference>
<protein>
    <recommendedName>
        <fullName evidence="10">Cytochrome P450</fullName>
    </recommendedName>
</protein>
<dbReference type="Pfam" id="PF00067">
    <property type="entry name" value="p450"/>
    <property type="match status" value="1"/>
</dbReference>
<reference evidence="8 9" key="1">
    <citation type="submission" date="2024-09" db="EMBL/GenBank/DDBJ databases">
        <title>Genome sequencing and assembly of Phytophthora oleae, isolate VK10A, causative agent of rot of olive drupes.</title>
        <authorList>
            <person name="Conti Taguali S."/>
            <person name="Riolo M."/>
            <person name="La Spada F."/>
            <person name="Cacciola S.O."/>
            <person name="Dionisio G."/>
        </authorList>
    </citation>
    <scope>NUCLEOTIDE SEQUENCE [LARGE SCALE GENOMIC DNA]</scope>
    <source>
        <strain evidence="8 9">VK10A</strain>
    </source>
</reference>
<feature type="binding site" description="axial binding residue" evidence="5">
    <location>
        <position position="485"/>
    </location>
    <ligand>
        <name>heme</name>
        <dbReference type="ChEBI" id="CHEBI:30413"/>
    </ligand>
    <ligandPart>
        <name>Fe</name>
        <dbReference type="ChEBI" id="CHEBI:18248"/>
    </ligandPart>
</feature>
<evidence type="ECO:0000256" key="7">
    <source>
        <dbReference type="SAM" id="MobiDB-lite"/>
    </source>
</evidence>
<dbReference type="PROSITE" id="PS00086">
    <property type="entry name" value="CYTOCHROME_P450"/>
    <property type="match status" value="1"/>
</dbReference>
<keyword evidence="5 6" id="KW-0349">Heme</keyword>
<comment type="cofactor">
    <cofactor evidence="5">
        <name>heme</name>
        <dbReference type="ChEBI" id="CHEBI:30413"/>
    </cofactor>
</comment>
<proteinExistence type="inferred from homology"/>
<feature type="region of interest" description="Disordered" evidence="7">
    <location>
        <begin position="40"/>
        <end position="62"/>
    </location>
</feature>
<dbReference type="PRINTS" id="PR00463">
    <property type="entry name" value="EP450I"/>
</dbReference>
<dbReference type="PRINTS" id="PR00385">
    <property type="entry name" value="P450"/>
</dbReference>
<dbReference type="GO" id="GO:0046872">
    <property type="term" value="F:metal ion binding"/>
    <property type="evidence" value="ECO:0007669"/>
    <property type="project" value="UniProtKB-KW"/>
</dbReference>